<protein>
    <submittedName>
        <fullName evidence="5">NUDIX hydrolase</fullName>
    </submittedName>
</protein>
<keyword evidence="2 3" id="KW-0378">Hydrolase</keyword>
<evidence type="ECO:0000256" key="2">
    <source>
        <dbReference type="ARBA" id="ARBA00022801"/>
    </source>
</evidence>
<comment type="cofactor">
    <cofactor evidence="1">
        <name>Mg(2+)</name>
        <dbReference type="ChEBI" id="CHEBI:18420"/>
    </cofactor>
</comment>
<dbReference type="InterPro" id="IPR020084">
    <property type="entry name" value="NUDIX_hydrolase_CS"/>
</dbReference>
<keyword evidence="6" id="KW-1185">Reference proteome</keyword>
<dbReference type="PANTHER" id="PTHR11839:SF18">
    <property type="entry name" value="NUDIX HYDROLASE DOMAIN-CONTAINING PROTEIN"/>
    <property type="match status" value="1"/>
</dbReference>
<evidence type="ECO:0000259" key="4">
    <source>
        <dbReference type="PROSITE" id="PS51462"/>
    </source>
</evidence>
<comment type="similarity">
    <text evidence="3">Belongs to the Nudix hydrolase family.</text>
</comment>
<dbReference type="InterPro" id="IPR015797">
    <property type="entry name" value="NUDIX_hydrolase-like_dom_sf"/>
</dbReference>
<dbReference type="RefSeq" id="WP_249333942.1">
    <property type="nucleotide sequence ID" value="NZ_JACRSY010000038.1"/>
</dbReference>
<evidence type="ECO:0000256" key="1">
    <source>
        <dbReference type="ARBA" id="ARBA00001946"/>
    </source>
</evidence>
<dbReference type="SUPFAM" id="SSF55811">
    <property type="entry name" value="Nudix"/>
    <property type="match status" value="1"/>
</dbReference>
<feature type="domain" description="Nudix hydrolase" evidence="4">
    <location>
        <begin position="56"/>
        <end position="187"/>
    </location>
</feature>
<dbReference type="GO" id="GO:0016462">
    <property type="term" value="F:pyrophosphatase activity"/>
    <property type="evidence" value="ECO:0007669"/>
    <property type="project" value="UniProtKB-ARBA"/>
</dbReference>
<gene>
    <name evidence="5" type="ORF">H8718_16685</name>
</gene>
<dbReference type="CDD" id="cd03424">
    <property type="entry name" value="NUDIX_ADPRase_Nudt5_UGPPase_Nudt14"/>
    <property type="match status" value="1"/>
</dbReference>
<dbReference type="PROSITE" id="PS51462">
    <property type="entry name" value="NUDIX"/>
    <property type="match status" value="1"/>
</dbReference>
<dbReference type="Proteomes" id="UP000655830">
    <property type="component" value="Unassembled WGS sequence"/>
</dbReference>
<reference evidence="5" key="1">
    <citation type="submission" date="2020-08" db="EMBL/GenBank/DDBJ databases">
        <title>Genome public.</title>
        <authorList>
            <person name="Liu C."/>
            <person name="Sun Q."/>
        </authorList>
    </citation>
    <scope>NUCLEOTIDE SEQUENCE</scope>
    <source>
        <strain evidence="5">NSJ-12</strain>
    </source>
</reference>
<evidence type="ECO:0000256" key="3">
    <source>
        <dbReference type="RuleBase" id="RU003476"/>
    </source>
</evidence>
<evidence type="ECO:0000313" key="6">
    <source>
        <dbReference type="Proteomes" id="UP000655830"/>
    </source>
</evidence>
<accession>A0A926EHA0</accession>
<dbReference type="GO" id="GO:0006753">
    <property type="term" value="P:nucleoside phosphate metabolic process"/>
    <property type="evidence" value="ECO:0007669"/>
    <property type="project" value="TreeGrafter"/>
</dbReference>
<evidence type="ECO:0000313" key="5">
    <source>
        <dbReference type="EMBL" id="MBC8581156.1"/>
    </source>
</evidence>
<dbReference type="EMBL" id="JACRSY010000038">
    <property type="protein sequence ID" value="MBC8581156.1"/>
    <property type="molecule type" value="Genomic_DNA"/>
</dbReference>
<dbReference type="InterPro" id="IPR000086">
    <property type="entry name" value="NUDIX_hydrolase_dom"/>
</dbReference>
<proteinExistence type="inferred from homology"/>
<sequence>MHTNAIRKLKPLAQTRFLNLYDAEYENKKGMTKHWMIASRKDYDTLSAQYFHKGEEKTDAVVIAALHKESEKLVLIKQFRLPLNDYIYELPAGLIDPNETPETTLGRELKEETGLELVSLVKAQDKLYLSAGMTDESVCLMYCICTGEVSIDYLEADEDIDPFLVSREDAEKLLQSGEKLDIKTYLLLQSFVKLGSALFTE</sequence>
<name>A0A926EHA0_9FIRM</name>
<dbReference type="Pfam" id="PF00293">
    <property type="entry name" value="NUDIX"/>
    <property type="match status" value="1"/>
</dbReference>
<organism evidence="5 6">
    <name type="scientific">Zhenhengia yiwuensis</name>
    <dbReference type="NCBI Taxonomy" id="2763666"/>
    <lineage>
        <taxon>Bacteria</taxon>
        <taxon>Bacillati</taxon>
        <taxon>Bacillota</taxon>
        <taxon>Clostridia</taxon>
        <taxon>Lachnospirales</taxon>
        <taxon>Lachnospiraceae</taxon>
        <taxon>Zhenhengia</taxon>
    </lineage>
</organism>
<dbReference type="Gene3D" id="3.90.79.10">
    <property type="entry name" value="Nucleoside Triphosphate Pyrophosphohydrolase"/>
    <property type="match status" value="1"/>
</dbReference>
<comment type="caution">
    <text evidence="5">The sequence shown here is derived from an EMBL/GenBank/DDBJ whole genome shotgun (WGS) entry which is preliminary data.</text>
</comment>
<dbReference type="PROSITE" id="PS00893">
    <property type="entry name" value="NUDIX_BOX"/>
    <property type="match status" value="1"/>
</dbReference>
<dbReference type="AlphaFoldDB" id="A0A926EHA0"/>
<dbReference type="PRINTS" id="PR00502">
    <property type="entry name" value="NUDIXFAMILY"/>
</dbReference>
<dbReference type="InterPro" id="IPR020476">
    <property type="entry name" value="Nudix_hydrolase"/>
</dbReference>
<dbReference type="PANTHER" id="PTHR11839">
    <property type="entry name" value="UDP/ADP-SUGAR PYROPHOSPHATASE"/>
    <property type="match status" value="1"/>
</dbReference>
<dbReference type="GO" id="GO:0019693">
    <property type="term" value="P:ribose phosphate metabolic process"/>
    <property type="evidence" value="ECO:0007669"/>
    <property type="project" value="TreeGrafter"/>
</dbReference>